<dbReference type="EMBL" id="LWDG02000163">
    <property type="protein sequence ID" value="KAE8268264.1"/>
    <property type="molecule type" value="Genomic_DNA"/>
</dbReference>
<gene>
    <name evidence="2" type="ORF">A4X09_0g4080</name>
</gene>
<comment type="caution">
    <text evidence="2">The sequence shown here is derived from an EMBL/GenBank/DDBJ whole genome shotgun (WGS) entry which is preliminary data.</text>
</comment>
<feature type="region of interest" description="Disordered" evidence="1">
    <location>
        <begin position="1"/>
        <end position="81"/>
    </location>
</feature>
<feature type="compositionally biased region" description="Low complexity" evidence="1">
    <location>
        <begin position="970"/>
        <end position="987"/>
    </location>
</feature>
<feature type="compositionally biased region" description="Gly residues" evidence="1">
    <location>
        <begin position="552"/>
        <end position="562"/>
    </location>
</feature>
<dbReference type="AlphaFoldDB" id="A0A8X7N7S2"/>
<evidence type="ECO:0000313" key="3">
    <source>
        <dbReference type="Proteomes" id="UP000078113"/>
    </source>
</evidence>
<dbReference type="Proteomes" id="UP000078113">
    <property type="component" value="Unassembled WGS sequence"/>
</dbReference>
<proteinExistence type="predicted"/>
<accession>A0A8X7N7S2</accession>
<feature type="region of interest" description="Disordered" evidence="1">
    <location>
        <begin position="242"/>
        <end position="272"/>
    </location>
</feature>
<feature type="compositionally biased region" description="Low complexity" evidence="1">
    <location>
        <begin position="23"/>
        <end position="81"/>
    </location>
</feature>
<feature type="compositionally biased region" description="Polar residues" evidence="1">
    <location>
        <begin position="1"/>
        <end position="13"/>
    </location>
</feature>
<feature type="compositionally biased region" description="Gly residues" evidence="1">
    <location>
        <begin position="811"/>
        <end position="820"/>
    </location>
</feature>
<evidence type="ECO:0000313" key="2">
    <source>
        <dbReference type="EMBL" id="KAE8268264.1"/>
    </source>
</evidence>
<organism evidence="2 3">
    <name type="scientific">Tilletia walkeri</name>
    <dbReference type="NCBI Taxonomy" id="117179"/>
    <lineage>
        <taxon>Eukaryota</taxon>
        <taxon>Fungi</taxon>
        <taxon>Dikarya</taxon>
        <taxon>Basidiomycota</taxon>
        <taxon>Ustilaginomycotina</taxon>
        <taxon>Exobasidiomycetes</taxon>
        <taxon>Tilletiales</taxon>
        <taxon>Tilletiaceae</taxon>
        <taxon>Tilletia</taxon>
    </lineage>
</organism>
<keyword evidence="3" id="KW-1185">Reference proteome</keyword>
<feature type="compositionally biased region" description="Low complexity" evidence="1">
    <location>
        <begin position="928"/>
        <end position="945"/>
    </location>
</feature>
<feature type="compositionally biased region" description="Polar residues" evidence="1">
    <location>
        <begin position="825"/>
        <end position="837"/>
    </location>
</feature>
<evidence type="ECO:0000256" key="1">
    <source>
        <dbReference type="SAM" id="MobiDB-lite"/>
    </source>
</evidence>
<name>A0A8X7N7S2_9BASI</name>
<feature type="region of interest" description="Disordered" evidence="1">
    <location>
        <begin position="541"/>
        <end position="565"/>
    </location>
</feature>
<reference evidence="2" key="2">
    <citation type="journal article" date="2019" name="IMA Fungus">
        <title>Genome sequencing and comparison of five Tilletia species to identify candidate genes for the detection of regulated species infecting wheat.</title>
        <authorList>
            <person name="Nguyen H.D.T."/>
            <person name="Sultana T."/>
            <person name="Kesanakurti P."/>
            <person name="Hambleton S."/>
        </authorList>
    </citation>
    <scope>NUCLEOTIDE SEQUENCE</scope>
    <source>
        <strain evidence="2">DAOMC 236422</strain>
    </source>
</reference>
<feature type="compositionally biased region" description="Low complexity" evidence="1">
    <location>
        <begin position="996"/>
        <end position="1014"/>
    </location>
</feature>
<feature type="compositionally biased region" description="Low complexity" evidence="1">
    <location>
        <begin position="858"/>
        <end position="870"/>
    </location>
</feature>
<sequence>MLSTMYDINSSPRSGYHLPRPPSSSSRSHSHSNQQQQQQQPQQQHRFSPSESAHSMRHSAQSHSHSSNNYSPSTPPTNMMTMMQQSSGSFIESRVYGRTKDLRKLADARTPAAAAASTPTSETASIAPTIAPKDNIPGIGGSTFNLSMISNKSRSEPCFSVEVFANAFDERGYPIYAGKAASLAANVRLNPSVNADIQVTTYAYTTAGSSAAVWDGVVLLPSTSQNDRHVFKVKDRFETNSGQLSIRSPVVGPPGPSSSSSSSSTPAAAAGTTMPAQEDYILTVPIRWNLPIGASRAVIDGQAQTVHVPLPPSFEVTRSEDREQQNVADAHAAAGLASSSASSVAASSIYRGSPPGSSAGTTIGAATLTTLTPKKSKAKTVRGMVERSLESVTRLGCFYMMEFALVARDTPGTTPTKAEKSSKKTDKNAAKERILDVISIPFIFGGEATTAQLPAQALPPTLRPQLLYSPDAILAQDWQRQVVSTKWTGMMLKALRRGIQLELHLPAAPAFHAPSVIPFLIIIRPSDASLLPPAPATSLDEKDWASQVGSQAGSGGGRGGDGFLRRPATAPTIISNASSPTFSSITRTTSAAGSGGTVDLTRVVMVSLVQVVYSTTPNVNDLPVRKRQIMSVAQEVEEVDLGAFLADDASTSDEKVVSDAQAAGVRVLAGKLRVSPHVTPSFRSQGIEVKYAVKIDLVPFAGSSSSSRGDGGGGGSSGLSSSGRSEKEGISSSASSTVGSLSSAMRSLRLKGSNSRFGSSYAGSIFSGKSRRARGFSDGTAVDQDWNATASMPAGSPGLSSSTSGATTMKVGGGGQGGMEAGVSPSLNDHTRTQFSPPSTPPWNNGVGNGRNGSPMSAQQHQQQQMYAAASRGGGGILNNNSNHAPGASCSSSSPSTIPRSISEGTVFSSSSHPNGVEGGAGIDPNAAQHQNGSYGQQQQQTWNGGAAGYGVGLASPLMGPGGTTQQNGPSSYAPSSWAPSNASQSQYGGGGGGRWASSGASQGPAPSTSSPTTSAALLEWDSEYRSRLSRLSKTAGALWADIRVVRGADAPIAPLPSAGVVPGGGVHGSISSSAGMMWVPPGSSGGGSSSSPSMGTIMDGMMTPQMGGNGGGGSRSTGSPSIRYA</sequence>
<feature type="region of interest" description="Disordered" evidence="1">
    <location>
        <begin position="787"/>
        <end position="1014"/>
    </location>
</feature>
<feature type="region of interest" description="Disordered" evidence="1">
    <location>
        <begin position="703"/>
        <end position="738"/>
    </location>
</feature>
<feature type="region of interest" description="Disordered" evidence="1">
    <location>
        <begin position="1083"/>
        <end position="1126"/>
    </location>
</feature>
<feature type="compositionally biased region" description="Low complexity" evidence="1">
    <location>
        <begin position="889"/>
        <end position="903"/>
    </location>
</feature>
<protein>
    <submittedName>
        <fullName evidence="2">Uncharacterized protein</fullName>
    </submittedName>
</protein>
<feature type="compositionally biased region" description="Polar residues" evidence="1">
    <location>
        <begin position="904"/>
        <end position="914"/>
    </location>
</feature>
<feature type="compositionally biased region" description="Low complexity" evidence="1">
    <location>
        <begin position="257"/>
        <end position="272"/>
    </location>
</feature>
<feature type="compositionally biased region" description="Low complexity" evidence="1">
    <location>
        <begin position="1117"/>
        <end position="1126"/>
    </location>
</feature>
<reference evidence="2" key="1">
    <citation type="submission" date="2016-04" db="EMBL/GenBank/DDBJ databases">
        <authorList>
            <person name="Nguyen H.D."/>
            <person name="Samba Siva P."/>
            <person name="Cullis J."/>
            <person name="Levesque C.A."/>
            <person name="Hambleton S."/>
        </authorList>
    </citation>
    <scope>NUCLEOTIDE SEQUENCE</scope>
    <source>
        <strain evidence="2">DAOMC 236422</strain>
    </source>
</reference>